<dbReference type="EMBL" id="CAKXAJ010026436">
    <property type="protein sequence ID" value="CAH2268492.1"/>
    <property type="molecule type" value="Genomic_DNA"/>
</dbReference>
<protein>
    <submittedName>
        <fullName evidence="2">Jg16920 protein</fullName>
    </submittedName>
</protein>
<dbReference type="AlphaFoldDB" id="A0A8S4SPM9"/>
<organism evidence="2 3">
    <name type="scientific">Pararge aegeria aegeria</name>
    <dbReference type="NCBI Taxonomy" id="348720"/>
    <lineage>
        <taxon>Eukaryota</taxon>
        <taxon>Metazoa</taxon>
        <taxon>Ecdysozoa</taxon>
        <taxon>Arthropoda</taxon>
        <taxon>Hexapoda</taxon>
        <taxon>Insecta</taxon>
        <taxon>Pterygota</taxon>
        <taxon>Neoptera</taxon>
        <taxon>Endopterygota</taxon>
        <taxon>Lepidoptera</taxon>
        <taxon>Glossata</taxon>
        <taxon>Ditrysia</taxon>
        <taxon>Papilionoidea</taxon>
        <taxon>Nymphalidae</taxon>
        <taxon>Satyrinae</taxon>
        <taxon>Satyrini</taxon>
        <taxon>Parargina</taxon>
        <taxon>Pararge</taxon>
    </lineage>
</organism>
<dbReference type="PANTHER" id="PTHR21444:SF14">
    <property type="entry name" value="COILED-COIL DOMAIN-CONTAINING PROTEIN 180"/>
    <property type="match status" value="1"/>
</dbReference>
<feature type="domain" description="DUF4455" evidence="1">
    <location>
        <begin position="47"/>
        <end position="202"/>
    </location>
</feature>
<dbReference type="Proteomes" id="UP000838756">
    <property type="component" value="Unassembled WGS sequence"/>
</dbReference>
<proteinExistence type="predicted"/>
<dbReference type="Pfam" id="PF14643">
    <property type="entry name" value="DUF4455"/>
    <property type="match status" value="1"/>
</dbReference>
<dbReference type="PANTHER" id="PTHR21444">
    <property type="entry name" value="COILED-COIL DOMAIN-CONTAINING PROTEIN 180"/>
    <property type="match status" value="1"/>
</dbReference>
<gene>
    <name evidence="2" type="primary">jg16920</name>
    <name evidence="2" type="ORF">PAEG_LOCUS26844</name>
</gene>
<comment type="caution">
    <text evidence="2">The sequence shown here is derived from an EMBL/GenBank/DDBJ whole genome shotgun (WGS) entry which is preliminary data.</text>
</comment>
<sequence>MPCYCKDAPKEQLIAVGGCSDDLAAVSALPDHWVPRHCSPTLTKYLKEREQNHEKILEHLLHDAARVNKDVDAKVRTIAETLLSLIKENQNDINSVIQNSQPDEGTLSVLGRSEALKEITKLFTSRIQDLTNFKQEALGLERLRADGIRGVFKSQFQRLIAVGHKTPKDLLHEFDDRIYEINQQLLSNSRAYIELEAQLRVQLDENIVHARSALNQLCLKQSQLDRGRSALPWVQEKQSISKRSDIDDRKSIKESEDFSQGVSVDIEEFKVCVSQLVQAYRNAMLKIFAEFSCQLGDLHKDIGFRNLKVDRKHSYEISLELENMIKRALKRISDSNVQVKVSIYKDLEEMTLNDLQHMQESLSSLGKCLLDTYTLLFDASHIWDDHILRSALVQKLTVAAVEDIQNIHDSMELANEIQFNIPLELLRYAPDEDKLQNNYEIAINLLQRIAVMNQNHSDDEIAKLEEYMNLPLIMANVLLAECDVFLENHPKTIVEPSGSLASAAGNGSPNPKSAFTLRAPLPRAILQTELQEVALNNWKNGFLDSFVYNLPAVSEELNRQARKWVDERSLQLNMRYSLKQMSHGIRSERVSAAREARLAELRFHEQRLKSHLDAMYERIDGLPLEASSFLALDAPELYPFCKWVKSIQTDMDDLLSRAPDPEIKRLKMISYAPRLVNHRDHFQKSLDVAMQRYKNNIEHEIQTARISNFKFMSQLKLFMEGGRYAAAEAAKSCAALVKAADALEICVNRCMNALNARRTQLLALADQQILPLQKVVEEVSKFDKKKPPANKKK</sequence>
<evidence type="ECO:0000313" key="3">
    <source>
        <dbReference type="Proteomes" id="UP000838756"/>
    </source>
</evidence>
<dbReference type="OrthoDB" id="431588at2759"/>
<reference evidence="2" key="1">
    <citation type="submission" date="2022-03" db="EMBL/GenBank/DDBJ databases">
        <authorList>
            <person name="Lindestad O."/>
        </authorList>
    </citation>
    <scope>NUCLEOTIDE SEQUENCE</scope>
</reference>
<accession>A0A8S4SPM9</accession>
<name>A0A8S4SPM9_9NEOP</name>
<keyword evidence="3" id="KW-1185">Reference proteome</keyword>
<evidence type="ECO:0000259" key="1">
    <source>
        <dbReference type="Pfam" id="PF14643"/>
    </source>
</evidence>
<dbReference type="InterPro" id="IPR028089">
    <property type="entry name" value="DUF4455"/>
</dbReference>
<evidence type="ECO:0000313" key="2">
    <source>
        <dbReference type="EMBL" id="CAH2268492.1"/>
    </source>
</evidence>